<comment type="caution">
    <text evidence="2">The sequence shown here is derived from an EMBL/GenBank/DDBJ whole genome shotgun (WGS) entry which is preliminary data.</text>
</comment>
<evidence type="ECO:0000313" key="3">
    <source>
        <dbReference type="Proteomes" id="UP001221142"/>
    </source>
</evidence>
<proteinExistence type="predicted"/>
<accession>A0AAD7BKX9</accession>
<evidence type="ECO:0000313" key="1">
    <source>
        <dbReference type="EMBL" id="KAJ7605314.1"/>
    </source>
</evidence>
<sequence>MSSLGPHSEEEISTSNLVSQEDLAEARDTWTQSMRLMRHALQEVYCPLMDMPGIHSEAPVRASLQQIAVELVRLAEAAEQLFAYVYDLYRASLSPPVSISLGTKALELIDSCIAVIQNSARVVHSACRDNALPCALFSPWNPFPTLYQYFYAVLPATVALWKELARFTDVCAALDRLLPAIRILRSVVQQAVDERDARFVENRDMMKVFFKEACGTVDSFGCMGLGTSARNLWGYSKFPGVLTESLHAQKPPRRLYSWGDSPSAHP</sequence>
<dbReference type="AlphaFoldDB" id="A0AAD7BKX9"/>
<dbReference type="EMBL" id="JARKIF010000077">
    <property type="protein sequence ID" value="KAJ7605314.1"/>
    <property type="molecule type" value="Genomic_DNA"/>
</dbReference>
<evidence type="ECO:0000313" key="2">
    <source>
        <dbReference type="EMBL" id="KAJ7623784.1"/>
    </source>
</evidence>
<protein>
    <submittedName>
        <fullName evidence="2">Uncharacterized protein</fullName>
    </submittedName>
</protein>
<reference evidence="2" key="1">
    <citation type="submission" date="2023-03" db="EMBL/GenBank/DDBJ databases">
        <title>Massive genome expansion in bonnet fungi (Mycena s.s.) driven by repeated elements and novel gene families across ecological guilds.</title>
        <authorList>
            <consortium name="Lawrence Berkeley National Laboratory"/>
            <person name="Harder C.B."/>
            <person name="Miyauchi S."/>
            <person name="Viragh M."/>
            <person name="Kuo A."/>
            <person name="Thoen E."/>
            <person name="Andreopoulos B."/>
            <person name="Lu D."/>
            <person name="Skrede I."/>
            <person name="Drula E."/>
            <person name="Henrissat B."/>
            <person name="Morin E."/>
            <person name="Kohler A."/>
            <person name="Barry K."/>
            <person name="LaButti K."/>
            <person name="Morin E."/>
            <person name="Salamov A."/>
            <person name="Lipzen A."/>
            <person name="Mereny Z."/>
            <person name="Hegedus B."/>
            <person name="Baldrian P."/>
            <person name="Stursova M."/>
            <person name="Weitz H."/>
            <person name="Taylor A."/>
            <person name="Grigoriev I.V."/>
            <person name="Nagy L.G."/>
            <person name="Martin F."/>
            <person name="Kauserud H."/>
        </authorList>
    </citation>
    <scope>NUCLEOTIDE SEQUENCE</scope>
    <source>
        <strain evidence="2">9284</strain>
    </source>
</reference>
<keyword evidence="3" id="KW-1185">Reference proteome</keyword>
<organism evidence="2 3">
    <name type="scientific">Roridomyces roridus</name>
    <dbReference type="NCBI Taxonomy" id="1738132"/>
    <lineage>
        <taxon>Eukaryota</taxon>
        <taxon>Fungi</taxon>
        <taxon>Dikarya</taxon>
        <taxon>Basidiomycota</taxon>
        <taxon>Agaricomycotina</taxon>
        <taxon>Agaricomycetes</taxon>
        <taxon>Agaricomycetidae</taxon>
        <taxon>Agaricales</taxon>
        <taxon>Marasmiineae</taxon>
        <taxon>Mycenaceae</taxon>
        <taxon>Roridomyces</taxon>
    </lineage>
</organism>
<dbReference type="EMBL" id="JARKIF010000014">
    <property type="protein sequence ID" value="KAJ7623784.1"/>
    <property type="molecule type" value="Genomic_DNA"/>
</dbReference>
<dbReference type="Proteomes" id="UP001221142">
    <property type="component" value="Unassembled WGS sequence"/>
</dbReference>
<gene>
    <name evidence="2" type="ORF">FB45DRAFT_1031687</name>
    <name evidence="1" type="ORF">FB45DRAFT_490795</name>
</gene>
<name>A0AAD7BKX9_9AGAR</name>